<name>A0ACB8A790_9AGAM</name>
<evidence type="ECO:0000313" key="1">
    <source>
        <dbReference type="EMBL" id="KAH7908866.1"/>
    </source>
</evidence>
<keyword evidence="2" id="KW-1185">Reference proteome</keyword>
<reference evidence="1" key="1">
    <citation type="journal article" date="2021" name="New Phytol.">
        <title>Evolutionary innovations through gain and loss of genes in the ectomycorrhizal Boletales.</title>
        <authorList>
            <person name="Wu G."/>
            <person name="Miyauchi S."/>
            <person name="Morin E."/>
            <person name="Kuo A."/>
            <person name="Drula E."/>
            <person name="Varga T."/>
            <person name="Kohler A."/>
            <person name="Feng B."/>
            <person name="Cao Y."/>
            <person name="Lipzen A."/>
            <person name="Daum C."/>
            <person name="Hundley H."/>
            <person name="Pangilinan J."/>
            <person name="Johnson J."/>
            <person name="Barry K."/>
            <person name="LaButti K."/>
            <person name="Ng V."/>
            <person name="Ahrendt S."/>
            <person name="Min B."/>
            <person name="Choi I.G."/>
            <person name="Park H."/>
            <person name="Plett J.M."/>
            <person name="Magnuson J."/>
            <person name="Spatafora J.W."/>
            <person name="Nagy L.G."/>
            <person name="Henrissat B."/>
            <person name="Grigoriev I.V."/>
            <person name="Yang Z.L."/>
            <person name="Xu J."/>
            <person name="Martin F.M."/>
        </authorList>
    </citation>
    <scope>NUCLEOTIDE SEQUENCE</scope>
    <source>
        <strain evidence="1">ATCC 28755</strain>
    </source>
</reference>
<dbReference type="EMBL" id="MU267793">
    <property type="protein sequence ID" value="KAH7908866.1"/>
    <property type="molecule type" value="Genomic_DNA"/>
</dbReference>
<protein>
    <submittedName>
        <fullName evidence="1">Uncharacterized protein</fullName>
    </submittedName>
</protein>
<accession>A0ACB8A790</accession>
<comment type="caution">
    <text evidence="1">The sequence shown here is derived from an EMBL/GenBank/DDBJ whole genome shotgun (WGS) entry which is preliminary data.</text>
</comment>
<organism evidence="1 2">
    <name type="scientific">Hygrophoropsis aurantiaca</name>
    <dbReference type="NCBI Taxonomy" id="72124"/>
    <lineage>
        <taxon>Eukaryota</taxon>
        <taxon>Fungi</taxon>
        <taxon>Dikarya</taxon>
        <taxon>Basidiomycota</taxon>
        <taxon>Agaricomycotina</taxon>
        <taxon>Agaricomycetes</taxon>
        <taxon>Agaricomycetidae</taxon>
        <taxon>Boletales</taxon>
        <taxon>Coniophorineae</taxon>
        <taxon>Hygrophoropsidaceae</taxon>
        <taxon>Hygrophoropsis</taxon>
    </lineage>
</organism>
<proteinExistence type="predicted"/>
<gene>
    <name evidence="1" type="ORF">BJ138DRAFT_305952</name>
</gene>
<sequence>MGIKPRMQHTSNELEPGLYMITSLCLPGGSFIGRDVHEDLSLRPKRVIVLPQGVQAPRWIVESLGKGRYRLKVGGAPTCEMDKELYAMLVGTEGEEWIIKHRDYHDACTIEKADEKAGWVVPGEKPQTQIAVRPLMSQPSAPPKFPDNELFKFIRIDRD</sequence>
<evidence type="ECO:0000313" key="2">
    <source>
        <dbReference type="Proteomes" id="UP000790377"/>
    </source>
</evidence>
<dbReference type="Proteomes" id="UP000790377">
    <property type="component" value="Unassembled WGS sequence"/>
</dbReference>